<dbReference type="PANTHER" id="PTHR12428:SF65">
    <property type="entry name" value="CYTOCHROME C OXIDASE ASSEMBLY PROTEIN COX18, MITOCHONDRIAL"/>
    <property type="match status" value="1"/>
</dbReference>
<evidence type="ECO:0000256" key="10">
    <source>
        <dbReference type="SAM" id="Phobius"/>
    </source>
</evidence>
<protein>
    <recommendedName>
        <fullName evidence="11">Membrane insertase YidC/Oxa/ALB C-terminal domain-containing protein</fullName>
    </recommendedName>
</protein>
<evidence type="ECO:0000313" key="12">
    <source>
        <dbReference type="EMBL" id="SVA53784.1"/>
    </source>
</evidence>
<feature type="transmembrane region" description="Helical" evidence="10">
    <location>
        <begin position="185"/>
        <end position="207"/>
    </location>
</feature>
<feature type="non-terminal residue" evidence="12">
    <location>
        <position position="1"/>
    </location>
</feature>
<keyword evidence="5" id="KW-0653">Protein transport</keyword>
<keyword evidence="4 10" id="KW-0812">Transmembrane</keyword>
<gene>
    <name evidence="12" type="ORF">METZ01_LOCUS106638</name>
</gene>
<dbReference type="CDD" id="cd20070">
    <property type="entry name" value="5TM_YidC_Alb3"/>
    <property type="match status" value="1"/>
</dbReference>
<dbReference type="GO" id="GO:0005886">
    <property type="term" value="C:plasma membrane"/>
    <property type="evidence" value="ECO:0007669"/>
    <property type="project" value="UniProtKB-SubCell"/>
</dbReference>
<evidence type="ECO:0000256" key="7">
    <source>
        <dbReference type="ARBA" id="ARBA00023136"/>
    </source>
</evidence>
<dbReference type="GO" id="GO:0032977">
    <property type="term" value="F:membrane insertase activity"/>
    <property type="evidence" value="ECO:0007669"/>
    <property type="project" value="InterPro"/>
</dbReference>
<dbReference type="InterPro" id="IPR001708">
    <property type="entry name" value="YidC/ALB3/OXA1/COX18"/>
</dbReference>
<dbReference type="GO" id="GO:0015031">
    <property type="term" value="P:protein transport"/>
    <property type="evidence" value="ECO:0007669"/>
    <property type="project" value="UniProtKB-KW"/>
</dbReference>
<evidence type="ECO:0000259" key="11">
    <source>
        <dbReference type="Pfam" id="PF02096"/>
    </source>
</evidence>
<dbReference type="InterPro" id="IPR047196">
    <property type="entry name" value="YidC_ALB_C"/>
</dbReference>
<feature type="domain" description="Membrane insertase YidC/Oxa/ALB C-terminal" evidence="11">
    <location>
        <begin position="1"/>
        <end position="201"/>
    </location>
</feature>
<evidence type="ECO:0000256" key="2">
    <source>
        <dbReference type="ARBA" id="ARBA00022448"/>
    </source>
</evidence>
<reference evidence="12" key="1">
    <citation type="submission" date="2018-05" db="EMBL/GenBank/DDBJ databases">
        <authorList>
            <person name="Lanie J.A."/>
            <person name="Ng W.-L."/>
            <person name="Kazmierczak K.M."/>
            <person name="Andrzejewski T.M."/>
            <person name="Davidsen T.M."/>
            <person name="Wayne K.J."/>
            <person name="Tettelin H."/>
            <person name="Glass J.I."/>
            <person name="Rusch D."/>
            <person name="Podicherti R."/>
            <person name="Tsui H.-C.T."/>
            <person name="Winkler M.E."/>
        </authorList>
    </citation>
    <scope>NUCLEOTIDE SEQUENCE</scope>
</reference>
<proteinExistence type="predicted"/>
<evidence type="ECO:0000256" key="9">
    <source>
        <dbReference type="SAM" id="MobiDB-lite"/>
    </source>
</evidence>
<name>A0A381WMR2_9ZZZZ</name>
<organism evidence="12">
    <name type="scientific">marine metagenome</name>
    <dbReference type="NCBI Taxonomy" id="408172"/>
    <lineage>
        <taxon>unclassified sequences</taxon>
        <taxon>metagenomes</taxon>
        <taxon>ecological metagenomes</taxon>
    </lineage>
</organism>
<dbReference type="NCBIfam" id="TIGR03592">
    <property type="entry name" value="yidC_oxa1_cterm"/>
    <property type="match status" value="1"/>
</dbReference>
<accession>A0A381WMR2</accession>
<dbReference type="GO" id="GO:0051205">
    <property type="term" value="P:protein insertion into membrane"/>
    <property type="evidence" value="ECO:0007669"/>
    <property type="project" value="TreeGrafter"/>
</dbReference>
<evidence type="ECO:0000256" key="4">
    <source>
        <dbReference type="ARBA" id="ARBA00022692"/>
    </source>
</evidence>
<keyword evidence="2" id="KW-0813">Transport</keyword>
<keyword evidence="3" id="KW-1003">Cell membrane</keyword>
<evidence type="ECO:0000256" key="3">
    <source>
        <dbReference type="ARBA" id="ARBA00022475"/>
    </source>
</evidence>
<feature type="compositionally biased region" description="Basic residues" evidence="9">
    <location>
        <begin position="256"/>
        <end position="272"/>
    </location>
</feature>
<feature type="region of interest" description="Disordered" evidence="9">
    <location>
        <begin position="230"/>
        <end position="272"/>
    </location>
</feature>
<dbReference type="InterPro" id="IPR028055">
    <property type="entry name" value="YidC/Oxa/ALB_C"/>
</dbReference>
<dbReference type="AlphaFoldDB" id="A0A381WMR2"/>
<dbReference type="EMBL" id="UINC01012297">
    <property type="protein sequence ID" value="SVA53784.1"/>
    <property type="molecule type" value="Genomic_DNA"/>
</dbReference>
<keyword evidence="8" id="KW-0143">Chaperone</keyword>
<evidence type="ECO:0000256" key="1">
    <source>
        <dbReference type="ARBA" id="ARBA00004651"/>
    </source>
</evidence>
<dbReference type="Pfam" id="PF02096">
    <property type="entry name" value="60KD_IMP"/>
    <property type="match status" value="1"/>
</dbReference>
<comment type="subcellular location">
    <subcellularLocation>
        <location evidence="1">Cell membrane</location>
        <topology evidence="1">Multi-pass membrane protein</topology>
    </subcellularLocation>
</comment>
<evidence type="ECO:0000256" key="5">
    <source>
        <dbReference type="ARBA" id="ARBA00022927"/>
    </source>
</evidence>
<sequence>AIAIFTILIRGVMMPLTVKQSRQMKAMSALQPKIKEIQGRFANDKQKQSQETMKLYKEQGVNPIGCLGPMFIQMPIWIGLYQAILQTVPSTPESLVGLSSHLYHWLPMVQDVIPLDSGFLWLDLAVKDPYPILPIMVGVSMFLMQKMTSMPAADERQASTNRMMLWMMPLMFGFFSMQFPSGLALYWVISNIVGIVIQGFITGWDPLRNILDFKKSRTAEPEAALAANVTHALEESEQDEHNTDDGKDSRGSDRNRTKRTRRRPRRGRNRRH</sequence>
<feature type="compositionally biased region" description="Basic and acidic residues" evidence="9">
    <location>
        <begin position="239"/>
        <end position="255"/>
    </location>
</feature>
<evidence type="ECO:0000256" key="6">
    <source>
        <dbReference type="ARBA" id="ARBA00022989"/>
    </source>
</evidence>
<evidence type="ECO:0000256" key="8">
    <source>
        <dbReference type="ARBA" id="ARBA00023186"/>
    </source>
</evidence>
<dbReference type="PANTHER" id="PTHR12428">
    <property type="entry name" value="OXA1"/>
    <property type="match status" value="1"/>
</dbReference>
<keyword evidence="6 10" id="KW-1133">Transmembrane helix</keyword>
<keyword evidence="7 10" id="KW-0472">Membrane</keyword>
<dbReference type="PRINTS" id="PR01900">
    <property type="entry name" value="YIDCPROTEIN"/>
</dbReference>